<dbReference type="Proteomes" id="UP001420932">
    <property type="component" value="Unassembled WGS sequence"/>
</dbReference>
<dbReference type="PANTHER" id="PTHR13742:SF17">
    <property type="entry name" value="RE32990P-RELATED"/>
    <property type="match status" value="1"/>
</dbReference>
<organism evidence="11 12">
    <name type="scientific">Stephania yunnanensis</name>
    <dbReference type="NCBI Taxonomy" id="152371"/>
    <lineage>
        <taxon>Eukaryota</taxon>
        <taxon>Viridiplantae</taxon>
        <taxon>Streptophyta</taxon>
        <taxon>Embryophyta</taxon>
        <taxon>Tracheophyta</taxon>
        <taxon>Spermatophyta</taxon>
        <taxon>Magnoliopsida</taxon>
        <taxon>Ranunculales</taxon>
        <taxon>Menispermaceae</taxon>
        <taxon>Menispermoideae</taxon>
        <taxon>Cissampelideae</taxon>
        <taxon>Stephania</taxon>
    </lineage>
</organism>
<evidence type="ECO:0000259" key="10">
    <source>
        <dbReference type="SMART" id="SM01368"/>
    </source>
</evidence>
<evidence type="ECO:0000256" key="8">
    <source>
        <dbReference type="SAM" id="MobiDB-lite"/>
    </source>
</evidence>
<dbReference type="Gene3D" id="1.10.472.10">
    <property type="entry name" value="Cyclin-like"/>
    <property type="match status" value="2"/>
</dbReference>
<dbReference type="InterPro" id="IPR036915">
    <property type="entry name" value="Cyclin-like_sf"/>
</dbReference>
<dbReference type="FunFam" id="1.10.472.10:FF:000030">
    <property type="entry name" value="Retinoblastoma-related protein 1"/>
    <property type="match status" value="1"/>
</dbReference>
<dbReference type="Pfam" id="PF01857">
    <property type="entry name" value="RB_B"/>
    <property type="match status" value="1"/>
</dbReference>
<feature type="domain" description="Retinoblastoma-associated protein A-box" evidence="10">
    <location>
        <begin position="565"/>
        <end position="766"/>
    </location>
</feature>
<evidence type="ECO:0000256" key="6">
    <source>
        <dbReference type="ARBA" id="ARBA00023242"/>
    </source>
</evidence>
<name>A0AAP0KYM7_9MAGN</name>
<evidence type="ECO:0008006" key="13">
    <source>
        <dbReference type="Google" id="ProtNLM"/>
    </source>
</evidence>
<dbReference type="GO" id="GO:0000785">
    <property type="term" value="C:chromatin"/>
    <property type="evidence" value="ECO:0007669"/>
    <property type="project" value="TreeGrafter"/>
</dbReference>
<dbReference type="GO" id="GO:0032875">
    <property type="term" value="P:regulation of DNA endoreduplication"/>
    <property type="evidence" value="ECO:0007669"/>
    <property type="project" value="UniProtKB-ARBA"/>
</dbReference>
<evidence type="ECO:0000313" key="12">
    <source>
        <dbReference type="Proteomes" id="UP001420932"/>
    </source>
</evidence>
<sequence>MSLFPRDHRKPFSLKKGFLSKPSFRSIQIRLSPSSNPPQIRVSNRSSPKISRRKASIPYTEIKQRGRSISRPPKSDIWFDFVVFGARLGILTRSVRQIQGMEEVKPSISPITSLSDDGGSGAAIEARFAELCKTGLLLDENLFGQAMNLFRESKHLLMSNMSVIGSGTPEEIERFWFAFVVFAVKRLNEGNATKEASGSGSDCNEFSLCQILKATKLNAVDFFKEMPQFFLKAGPIVSNLYGTDWEKRLEAKELQANFVHLSLLSKPSELSGSFIEARVICRHYIRHKDFCCILKLTVKENKGFSSPQSVLLGKFKYYKRAYREFFLSGDSSSKGTTSVVPDYHRFGWLMFLALRVHSFSRFKDLVTCTNGLVSILAILILHVPVRFRNFSTREHPRFVRKDDRRVDLLASLCNIYDTSEDELRKTMEKANGLIVEILKKKPCSASEIKTENLNNIVTDGLTYFEDLLEESSLPFSLVTLERDYDDAMHDKCELDERVFINDEDSLLGTGSLSGGALNITSSKRKFDAMASPVKTITSPLSPPRSPASPANCSLPGVNGKMAAPTPVTTAMTTAKWLRTMISPLPSKPSAELERFLSLCDKDISNDVTRRAHIILEAIFPRGSLGERCIAGSLQSTNLMDSIWAEQRRTEALKLYYRVLEAMCKAEAQILHATNLTSLLTNERFHRCMLACSAELVLATHKTVTMLFPVVLERTSITAFDLSKVIESFIRHEESLPRELRRHLNSLEERLLESMVWEKGSSLYNSLIVARPALATEINRLGLLAEPMMSLDSIAVHNNITYGSFPPLPSMHKHETPQGWNGDIRSPKRVCHDLRSALVERNSFTSPVKDRLLNGLKSKYPPAALQSVFASPTRPNPAGGGETCAETGINIFFSKIMKLAAVRINGLVERLKQTQHIILCSLYGVAKISQLNLTFREIVYNYRKQPQCKPQVFRSIFVDGSSRHNVEHVDIITFYNDVFIPIVKPLLVNLGAGGASPKPNRLPESSNHPDGPCPGSPRVSSFPSVPDMSPKKVSAVHNVYVSPLRSSKMDALITQSSRSYYACVGESTHAYQSPSKDLTAINDRLNGKKVNSRLNFDDVGLVSDSLVVGSLYHQNGTCASSSGAATLNPPLKSEQHES</sequence>
<dbReference type="Pfam" id="PF11934">
    <property type="entry name" value="DUF3452"/>
    <property type="match status" value="1"/>
</dbReference>
<feature type="compositionally biased region" description="Polar residues" evidence="8">
    <location>
        <begin position="30"/>
        <end position="49"/>
    </location>
</feature>
<comment type="similarity">
    <text evidence="2">Belongs to the retinoblastoma protein (RB) family.</text>
</comment>
<evidence type="ECO:0000259" key="9">
    <source>
        <dbReference type="SMART" id="SM01367"/>
    </source>
</evidence>
<dbReference type="GO" id="GO:0000977">
    <property type="term" value="F:RNA polymerase II transcription regulatory region sequence-specific DNA binding"/>
    <property type="evidence" value="ECO:0007669"/>
    <property type="project" value="TreeGrafter"/>
</dbReference>
<reference evidence="11 12" key="1">
    <citation type="submission" date="2024-01" db="EMBL/GenBank/DDBJ databases">
        <title>Genome assemblies of Stephania.</title>
        <authorList>
            <person name="Yang L."/>
        </authorList>
    </citation>
    <scope>NUCLEOTIDE SEQUENCE [LARGE SCALE GENOMIC DNA]</scope>
    <source>
        <strain evidence="11">YNDBR</strain>
        <tissue evidence="11">Leaf</tissue>
    </source>
</reference>
<comment type="subcellular location">
    <subcellularLocation>
        <location evidence="1">Nucleus</location>
    </subcellularLocation>
</comment>
<dbReference type="GO" id="GO:0030154">
    <property type="term" value="P:cell differentiation"/>
    <property type="evidence" value="ECO:0007669"/>
    <property type="project" value="TreeGrafter"/>
</dbReference>
<evidence type="ECO:0000256" key="4">
    <source>
        <dbReference type="ARBA" id="ARBA00023015"/>
    </source>
</evidence>
<dbReference type="InterPro" id="IPR002719">
    <property type="entry name" value="RB_B"/>
</dbReference>
<feature type="region of interest" description="Disordered" evidence="8">
    <location>
        <begin position="996"/>
        <end position="1026"/>
    </location>
</feature>
<keyword evidence="6" id="KW-0539">Nucleus</keyword>
<dbReference type="GO" id="GO:0005634">
    <property type="term" value="C:nucleus"/>
    <property type="evidence" value="ECO:0007669"/>
    <property type="project" value="UniProtKB-SubCell"/>
</dbReference>
<dbReference type="Gene3D" id="1.10.472.140">
    <property type="match status" value="1"/>
</dbReference>
<keyword evidence="5" id="KW-0804">Transcription</keyword>
<dbReference type="SUPFAM" id="SSF47954">
    <property type="entry name" value="Cyclin-like"/>
    <property type="match status" value="2"/>
</dbReference>
<keyword evidence="3" id="KW-0678">Repressor</keyword>
<dbReference type="SMART" id="SM01368">
    <property type="entry name" value="RB_A"/>
    <property type="match status" value="1"/>
</dbReference>
<evidence type="ECO:0000256" key="3">
    <source>
        <dbReference type="ARBA" id="ARBA00022491"/>
    </source>
</evidence>
<feature type="region of interest" description="Disordered" evidence="8">
    <location>
        <begin position="30"/>
        <end position="53"/>
    </location>
</feature>
<keyword evidence="7" id="KW-0131">Cell cycle</keyword>
<gene>
    <name evidence="11" type="ORF">Syun_007462</name>
</gene>
<proteinExistence type="inferred from homology"/>
<evidence type="ECO:0000256" key="1">
    <source>
        <dbReference type="ARBA" id="ARBA00004123"/>
    </source>
</evidence>
<dbReference type="GO" id="GO:0006357">
    <property type="term" value="P:regulation of transcription by RNA polymerase II"/>
    <property type="evidence" value="ECO:0007669"/>
    <property type="project" value="InterPro"/>
</dbReference>
<comment type="caution">
    <text evidence="11">The sequence shown here is derived from an EMBL/GenBank/DDBJ whole genome shotgun (WGS) entry which is preliminary data.</text>
</comment>
<dbReference type="InterPro" id="IPR028309">
    <property type="entry name" value="RB_fam"/>
</dbReference>
<evidence type="ECO:0000256" key="7">
    <source>
        <dbReference type="ARBA" id="ARBA00023306"/>
    </source>
</evidence>
<dbReference type="InterPro" id="IPR002720">
    <property type="entry name" value="RB_A"/>
</dbReference>
<feature type="region of interest" description="Disordered" evidence="8">
    <location>
        <begin position="1118"/>
        <end position="1137"/>
    </location>
</feature>
<protein>
    <recommendedName>
        <fullName evidence="13">Retinoblastoma-related protein</fullName>
    </recommendedName>
</protein>
<dbReference type="PANTHER" id="PTHR13742">
    <property type="entry name" value="RETINOBLASTOMA-ASSOCIATED PROTEIN RB -RELATED"/>
    <property type="match status" value="1"/>
</dbReference>
<dbReference type="FunFam" id="1.10.472.140:FF:000003">
    <property type="entry name" value="Retinoblastoma-related protein 1"/>
    <property type="match status" value="1"/>
</dbReference>
<dbReference type="Pfam" id="PF01858">
    <property type="entry name" value="RB_A"/>
    <property type="match status" value="1"/>
</dbReference>
<dbReference type="EMBL" id="JBBNAF010000003">
    <property type="protein sequence ID" value="KAK9161121.1"/>
    <property type="molecule type" value="Genomic_DNA"/>
</dbReference>
<dbReference type="SMART" id="SM01367">
    <property type="entry name" value="DUF3452"/>
    <property type="match status" value="1"/>
</dbReference>
<dbReference type="AlphaFoldDB" id="A0AAP0KYM7"/>
<dbReference type="GO" id="GO:2000134">
    <property type="term" value="P:negative regulation of G1/S transition of mitotic cell cycle"/>
    <property type="evidence" value="ECO:0007669"/>
    <property type="project" value="TreeGrafter"/>
</dbReference>
<dbReference type="GO" id="GO:0005667">
    <property type="term" value="C:transcription regulator complex"/>
    <property type="evidence" value="ECO:0007669"/>
    <property type="project" value="TreeGrafter"/>
</dbReference>
<accession>A0AAP0KYM7</accession>
<keyword evidence="12" id="KW-1185">Reference proteome</keyword>
<feature type="domain" description="Retinoblastoma-associated protein N-terminal" evidence="9">
    <location>
        <begin position="189"/>
        <end position="382"/>
    </location>
</feature>
<keyword evidence="4" id="KW-0805">Transcription regulation</keyword>
<evidence type="ECO:0000256" key="5">
    <source>
        <dbReference type="ARBA" id="ARBA00023163"/>
    </source>
</evidence>
<evidence type="ECO:0000313" key="11">
    <source>
        <dbReference type="EMBL" id="KAK9161121.1"/>
    </source>
</evidence>
<dbReference type="InterPro" id="IPR024599">
    <property type="entry name" value="RB_N"/>
</dbReference>
<evidence type="ECO:0000256" key="2">
    <source>
        <dbReference type="ARBA" id="ARBA00009475"/>
    </source>
</evidence>